<reference evidence="11 12" key="1">
    <citation type="journal article" date="2019" name="Plant Biotechnol. J.">
        <title>The red bayberry genome and genetic basis of sex determination.</title>
        <authorList>
            <person name="Jia H.M."/>
            <person name="Jia H.J."/>
            <person name="Cai Q.L."/>
            <person name="Wang Y."/>
            <person name="Zhao H.B."/>
            <person name="Yang W.F."/>
            <person name="Wang G.Y."/>
            <person name="Li Y.H."/>
            <person name="Zhan D.L."/>
            <person name="Shen Y.T."/>
            <person name="Niu Q.F."/>
            <person name="Chang L."/>
            <person name="Qiu J."/>
            <person name="Zhao L."/>
            <person name="Xie H.B."/>
            <person name="Fu W.Y."/>
            <person name="Jin J."/>
            <person name="Li X.W."/>
            <person name="Jiao Y."/>
            <person name="Zhou C.C."/>
            <person name="Tu T."/>
            <person name="Chai C.Y."/>
            <person name="Gao J.L."/>
            <person name="Fan L.J."/>
            <person name="van de Weg E."/>
            <person name="Wang J.Y."/>
            <person name="Gao Z.S."/>
        </authorList>
    </citation>
    <scope>NUCLEOTIDE SEQUENCE [LARGE SCALE GENOMIC DNA]</scope>
    <source>
        <tissue evidence="11">Leaves</tissue>
    </source>
</reference>
<evidence type="ECO:0000256" key="7">
    <source>
        <dbReference type="ARBA" id="ARBA00023136"/>
    </source>
</evidence>
<accession>A0A6A1UGY8</accession>
<keyword evidence="5" id="KW-0677">Repeat</keyword>
<evidence type="ECO:0000256" key="9">
    <source>
        <dbReference type="RuleBase" id="RU000488"/>
    </source>
</evidence>
<dbReference type="OrthoDB" id="10253709at2759"/>
<dbReference type="Gene3D" id="1.50.40.10">
    <property type="entry name" value="Mitochondrial carrier domain"/>
    <property type="match status" value="1"/>
</dbReference>
<gene>
    <name evidence="11" type="ORF">CJ030_MR0G023650</name>
</gene>
<protein>
    <submittedName>
        <fullName evidence="11">Mitochondrial thiamine pyrophosphate carrier 1</fullName>
    </submittedName>
</protein>
<evidence type="ECO:0000256" key="6">
    <source>
        <dbReference type="ARBA" id="ARBA00022989"/>
    </source>
</evidence>
<evidence type="ECO:0000313" key="12">
    <source>
        <dbReference type="Proteomes" id="UP000516437"/>
    </source>
</evidence>
<evidence type="ECO:0000256" key="1">
    <source>
        <dbReference type="ARBA" id="ARBA00004141"/>
    </source>
</evidence>
<sequence length="135" mass="15329">MNVDPAILMMRMLMQMRMVTGLVISMMYHPLFPGSMSQYNGVYHALREIGKNEGLRGLYRGLTPRLVMYMSQGAMFFASYEFFKRLFCLEVPNHNTQIIQYKQSTEDDTSLILPIPSPSSSASTSSSSRLQGLRS</sequence>
<comment type="similarity">
    <text evidence="2 9">Belongs to the mitochondrial carrier (TC 2.A.29) family.</text>
</comment>
<evidence type="ECO:0000313" key="11">
    <source>
        <dbReference type="EMBL" id="KAB1199433.1"/>
    </source>
</evidence>
<evidence type="ECO:0000256" key="8">
    <source>
        <dbReference type="PROSITE-ProRule" id="PRU00282"/>
    </source>
</evidence>
<keyword evidence="4 8" id="KW-0812">Transmembrane</keyword>
<dbReference type="SUPFAM" id="SSF103506">
    <property type="entry name" value="Mitochondrial carrier"/>
    <property type="match status" value="1"/>
</dbReference>
<keyword evidence="12" id="KW-1185">Reference proteome</keyword>
<organism evidence="11 12">
    <name type="scientific">Morella rubra</name>
    <name type="common">Chinese bayberry</name>
    <dbReference type="NCBI Taxonomy" id="262757"/>
    <lineage>
        <taxon>Eukaryota</taxon>
        <taxon>Viridiplantae</taxon>
        <taxon>Streptophyta</taxon>
        <taxon>Embryophyta</taxon>
        <taxon>Tracheophyta</taxon>
        <taxon>Spermatophyta</taxon>
        <taxon>Magnoliopsida</taxon>
        <taxon>eudicotyledons</taxon>
        <taxon>Gunneridae</taxon>
        <taxon>Pentapetalae</taxon>
        <taxon>rosids</taxon>
        <taxon>fabids</taxon>
        <taxon>Fagales</taxon>
        <taxon>Myricaceae</taxon>
        <taxon>Morella</taxon>
    </lineage>
</organism>
<proteinExistence type="inferred from homology"/>
<feature type="compositionally biased region" description="Low complexity" evidence="10">
    <location>
        <begin position="113"/>
        <end position="128"/>
    </location>
</feature>
<dbReference type="AlphaFoldDB" id="A0A6A1UGY8"/>
<dbReference type="PANTHER" id="PTHR45667">
    <property type="entry name" value="S-ADENOSYLMETHIONINE MITOCHONDRIAL CARRIER PROTEIN"/>
    <property type="match status" value="1"/>
</dbReference>
<dbReference type="Proteomes" id="UP000516437">
    <property type="component" value="Unassembled WGS sequence"/>
</dbReference>
<evidence type="ECO:0000256" key="2">
    <source>
        <dbReference type="ARBA" id="ARBA00006375"/>
    </source>
</evidence>
<name>A0A6A1UGY8_9ROSI</name>
<dbReference type="Pfam" id="PF00153">
    <property type="entry name" value="Mito_carr"/>
    <property type="match status" value="1"/>
</dbReference>
<comment type="subcellular location">
    <subcellularLocation>
        <location evidence="1">Membrane</location>
        <topology evidence="1">Multi-pass membrane protein</topology>
    </subcellularLocation>
</comment>
<evidence type="ECO:0000256" key="5">
    <source>
        <dbReference type="ARBA" id="ARBA00022737"/>
    </source>
</evidence>
<keyword evidence="3 9" id="KW-0813">Transport</keyword>
<keyword evidence="7 8" id="KW-0472">Membrane</keyword>
<evidence type="ECO:0000256" key="10">
    <source>
        <dbReference type="SAM" id="MobiDB-lite"/>
    </source>
</evidence>
<evidence type="ECO:0000256" key="4">
    <source>
        <dbReference type="ARBA" id="ARBA00022692"/>
    </source>
</evidence>
<dbReference type="PROSITE" id="PS50920">
    <property type="entry name" value="SOLCAR"/>
    <property type="match status" value="1"/>
</dbReference>
<comment type="caution">
    <text evidence="11">The sequence shown here is derived from an EMBL/GenBank/DDBJ whole genome shotgun (WGS) entry which is preliminary data.</text>
</comment>
<dbReference type="GO" id="GO:0016020">
    <property type="term" value="C:membrane"/>
    <property type="evidence" value="ECO:0007669"/>
    <property type="project" value="UniProtKB-SubCell"/>
</dbReference>
<evidence type="ECO:0000256" key="3">
    <source>
        <dbReference type="ARBA" id="ARBA00022448"/>
    </source>
</evidence>
<feature type="repeat" description="Solcar" evidence="8">
    <location>
        <begin position="8"/>
        <end position="86"/>
    </location>
</feature>
<dbReference type="InterPro" id="IPR023395">
    <property type="entry name" value="MCP_dom_sf"/>
</dbReference>
<dbReference type="EMBL" id="RXIC02000464">
    <property type="protein sequence ID" value="KAB1199433.1"/>
    <property type="molecule type" value="Genomic_DNA"/>
</dbReference>
<keyword evidence="6" id="KW-1133">Transmembrane helix</keyword>
<dbReference type="InterPro" id="IPR018108">
    <property type="entry name" value="MCP_transmembrane"/>
</dbReference>
<feature type="region of interest" description="Disordered" evidence="10">
    <location>
        <begin position="113"/>
        <end position="135"/>
    </location>
</feature>